<accession>E8MC72</accession>
<dbReference type="Pfam" id="PF01810">
    <property type="entry name" value="LysE"/>
    <property type="match status" value="1"/>
</dbReference>
<dbReference type="RefSeq" id="WP_008080774.1">
    <property type="nucleotide sequence ID" value="NZ_AEVT01000107.1"/>
</dbReference>
<feature type="transmembrane region" description="Helical" evidence="6">
    <location>
        <begin position="40"/>
        <end position="62"/>
    </location>
</feature>
<evidence type="ECO:0000256" key="6">
    <source>
        <dbReference type="SAM" id="Phobius"/>
    </source>
</evidence>
<evidence type="ECO:0000256" key="1">
    <source>
        <dbReference type="ARBA" id="ARBA00004651"/>
    </source>
</evidence>
<dbReference type="Proteomes" id="UP000006228">
    <property type="component" value="Unassembled WGS sequence"/>
</dbReference>
<evidence type="ECO:0000256" key="5">
    <source>
        <dbReference type="ARBA" id="ARBA00023136"/>
    </source>
</evidence>
<dbReference type="EMBL" id="AEVT01000107">
    <property type="protein sequence ID" value="EGA68377.1"/>
    <property type="molecule type" value="Genomic_DNA"/>
</dbReference>
<feature type="transmembrane region" description="Helical" evidence="6">
    <location>
        <begin position="150"/>
        <end position="173"/>
    </location>
</feature>
<organism evidence="7 8">
    <name type="scientific">Vibrio sinaloensis DSM 21326</name>
    <dbReference type="NCBI Taxonomy" id="945550"/>
    <lineage>
        <taxon>Bacteria</taxon>
        <taxon>Pseudomonadati</taxon>
        <taxon>Pseudomonadota</taxon>
        <taxon>Gammaproteobacteria</taxon>
        <taxon>Vibrionales</taxon>
        <taxon>Vibrionaceae</taxon>
        <taxon>Vibrio</taxon>
        <taxon>Vibrio oreintalis group</taxon>
    </lineage>
</organism>
<dbReference type="OrthoDB" id="9804822at2"/>
<dbReference type="AlphaFoldDB" id="E8MC72"/>
<evidence type="ECO:0000313" key="8">
    <source>
        <dbReference type="Proteomes" id="UP000006228"/>
    </source>
</evidence>
<evidence type="ECO:0000256" key="4">
    <source>
        <dbReference type="ARBA" id="ARBA00022989"/>
    </source>
</evidence>
<dbReference type="GO" id="GO:0005886">
    <property type="term" value="C:plasma membrane"/>
    <property type="evidence" value="ECO:0007669"/>
    <property type="project" value="UniProtKB-SubCell"/>
</dbReference>
<dbReference type="eggNOG" id="COG1280">
    <property type="taxonomic scope" value="Bacteria"/>
</dbReference>
<gene>
    <name evidence="7" type="ORF">VISI1226_08859</name>
</gene>
<dbReference type="GO" id="GO:0015171">
    <property type="term" value="F:amino acid transmembrane transporter activity"/>
    <property type="evidence" value="ECO:0007669"/>
    <property type="project" value="TreeGrafter"/>
</dbReference>
<evidence type="ECO:0000313" key="7">
    <source>
        <dbReference type="EMBL" id="EGA68377.1"/>
    </source>
</evidence>
<evidence type="ECO:0000256" key="3">
    <source>
        <dbReference type="ARBA" id="ARBA00022692"/>
    </source>
</evidence>
<keyword evidence="3 6" id="KW-0812">Transmembrane</keyword>
<name>E8MC72_PHOS4</name>
<dbReference type="InterPro" id="IPR001123">
    <property type="entry name" value="LeuE-type"/>
</dbReference>
<keyword evidence="2" id="KW-1003">Cell membrane</keyword>
<reference evidence="7 8" key="1">
    <citation type="journal article" date="2012" name="Int. J. Syst. Evol. Microbiol.">
        <title>Vibrio caribbeanicus sp. nov., isolated from the marine sponge Scleritoderma cyanea.</title>
        <authorList>
            <person name="Hoffmann M."/>
            <person name="Monday S.R."/>
            <person name="Allard M.W."/>
            <person name="Strain E.A."/>
            <person name="Whittaker P."/>
            <person name="Naum M."/>
            <person name="McCarthy P.J."/>
            <person name="Lopez J.V."/>
            <person name="Fischer M."/>
            <person name="Brown E.W."/>
        </authorList>
    </citation>
    <scope>NUCLEOTIDE SEQUENCE [LARGE SCALE GENOMIC DNA]</scope>
    <source>
        <strain evidence="8">DSMZ 21326</strain>
    </source>
</reference>
<keyword evidence="4 6" id="KW-1133">Transmembrane helix</keyword>
<feature type="transmembrane region" description="Helical" evidence="6">
    <location>
        <begin position="68"/>
        <end position="89"/>
    </location>
</feature>
<sequence>MSEFSVLTSAMWICLFGVMSPGPSFVAITSKSLIARRKQVLWLTLGIALINALWAACALFGLKTLMMQFPWLLNVVQFGGAGYLAWFGIRLLRVKVSTSAASANLQPPTIAHRWSCFKEGVFANLSNPKSLLFYTSVFSVSVPHTTSQTLLFELVAVVFAVSITWYGSLAILLTTSAIQRQFTKVQNLISKACGSLLILFAGLQIL</sequence>
<keyword evidence="5 6" id="KW-0472">Membrane</keyword>
<dbReference type="GeneID" id="95571142"/>
<dbReference type="PANTHER" id="PTHR30086">
    <property type="entry name" value="ARGININE EXPORTER PROTEIN ARGO"/>
    <property type="match status" value="1"/>
</dbReference>
<dbReference type="PANTHER" id="PTHR30086:SF20">
    <property type="entry name" value="ARGININE EXPORTER PROTEIN ARGO-RELATED"/>
    <property type="match status" value="1"/>
</dbReference>
<evidence type="ECO:0000256" key="2">
    <source>
        <dbReference type="ARBA" id="ARBA00022475"/>
    </source>
</evidence>
<comment type="caution">
    <text evidence="7">The sequence shown here is derived from an EMBL/GenBank/DDBJ whole genome shotgun (WGS) entry which is preliminary data.</text>
</comment>
<feature type="transmembrane region" description="Helical" evidence="6">
    <location>
        <begin position="6"/>
        <end position="28"/>
    </location>
</feature>
<comment type="subcellular location">
    <subcellularLocation>
        <location evidence="1">Cell membrane</location>
        <topology evidence="1">Multi-pass membrane protein</topology>
    </subcellularLocation>
</comment>
<protein>
    <submittedName>
        <fullName evidence="7">Threonine efflux protein</fullName>
    </submittedName>
</protein>
<proteinExistence type="predicted"/>